<dbReference type="CDD" id="cd06423">
    <property type="entry name" value="CESA_like"/>
    <property type="match status" value="1"/>
</dbReference>
<reference evidence="5" key="1">
    <citation type="submission" date="2024-05" db="EMBL/GenBank/DDBJ databases">
        <title>Pontimicrobium maritimus sp. nov., isolated form sea water.</title>
        <authorList>
            <person name="Muhammad N."/>
            <person name="Vuong T.Q."/>
            <person name="Han H.L."/>
            <person name="Kim S.-G."/>
        </authorList>
    </citation>
    <scope>NUCLEOTIDE SEQUENCE</scope>
    <source>
        <strain evidence="5">SW4</strain>
    </source>
</reference>
<evidence type="ECO:0000259" key="4">
    <source>
        <dbReference type="Pfam" id="PF00535"/>
    </source>
</evidence>
<dbReference type="EMBL" id="CP157199">
    <property type="protein sequence ID" value="XBG60458.1"/>
    <property type="molecule type" value="Genomic_DNA"/>
</dbReference>
<comment type="similarity">
    <text evidence="1">Belongs to the glycosyltransferase 2 family.</text>
</comment>
<feature type="domain" description="Glycosyltransferase 2-like" evidence="4">
    <location>
        <begin position="5"/>
        <end position="141"/>
    </location>
</feature>
<organism evidence="5">
    <name type="scientific">Pontimicrobium sp. SW4</name>
    <dbReference type="NCBI Taxonomy" id="3153519"/>
    <lineage>
        <taxon>Bacteria</taxon>
        <taxon>Pseudomonadati</taxon>
        <taxon>Bacteroidota</taxon>
        <taxon>Flavobacteriia</taxon>
        <taxon>Flavobacteriales</taxon>
        <taxon>Flavobacteriaceae</taxon>
        <taxon>Pontimicrobium</taxon>
    </lineage>
</organism>
<accession>A0AAU7BQT1</accession>
<keyword evidence="3 5" id="KW-0808">Transferase</keyword>
<dbReference type="RefSeq" id="WP_347922665.1">
    <property type="nucleotide sequence ID" value="NZ_CP157199.1"/>
</dbReference>
<dbReference type="AlphaFoldDB" id="A0AAU7BQT1"/>
<dbReference type="SUPFAM" id="SSF53448">
    <property type="entry name" value="Nucleotide-diphospho-sugar transferases"/>
    <property type="match status" value="1"/>
</dbReference>
<proteinExistence type="inferred from homology"/>
<evidence type="ECO:0000313" key="5">
    <source>
        <dbReference type="EMBL" id="XBG60458.1"/>
    </source>
</evidence>
<evidence type="ECO:0000256" key="1">
    <source>
        <dbReference type="ARBA" id="ARBA00006739"/>
    </source>
</evidence>
<dbReference type="Pfam" id="PF00535">
    <property type="entry name" value="Glycos_transf_2"/>
    <property type="match status" value="1"/>
</dbReference>
<dbReference type="EC" id="2.4.-.-" evidence="5"/>
<dbReference type="PANTHER" id="PTHR43630:SF1">
    <property type="entry name" value="POLY-BETA-1,6-N-ACETYL-D-GLUCOSAMINE SYNTHASE"/>
    <property type="match status" value="1"/>
</dbReference>
<dbReference type="InterPro" id="IPR029044">
    <property type="entry name" value="Nucleotide-diphossugar_trans"/>
</dbReference>
<dbReference type="InterPro" id="IPR001173">
    <property type="entry name" value="Glyco_trans_2-like"/>
</dbReference>
<sequence>MDFYIIIPAHNEEDTIGLTLESLVKQTLLPKRIVVVNDNSSDNTPQVISKYVKKYNWISSENISTSNEHIPGAKIINAFYKGLESLDDNFDIICKYDADIIFPNNYIDSIAKLFKNDPKIGIASGIPFIKKNNTWVFETIASKNHVRGPIKSYRKECFNEIGGLKKSVGWDSIDVLLAQYYGWKIQTDKNLHVKHLKPTGKTYGKNTKHLRGEALYKMRFGFLLMVIATLKSAFNKKQVSYFSNSIIGYFKAKKENQPFLVNEEQGKFIRQLHWNNIRKKIF</sequence>
<evidence type="ECO:0000256" key="3">
    <source>
        <dbReference type="ARBA" id="ARBA00022679"/>
    </source>
</evidence>
<protein>
    <submittedName>
        <fullName evidence="5">Glycosyltransferase</fullName>
        <ecNumber evidence="5">2.4.-.-</ecNumber>
    </submittedName>
</protein>
<dbReference type="GO" id="GO:0016757">
    <property type="term" value="F:glycosyltransferase activity"/>
    <property type="evidence" value="ECO:0007669"/>
    <property type="project" value="UniProtKB-KW"/>
</dbReference>
<dbReference type="PANTHER" id="PTHR43630">
    <property type="entry name" value="POLY-BETA-1,6-N-ACETYL-D-GLUCOSAMINE SYNTHASE"/>
    <property type="match status" value="1"/>
</dbReference>
<dbReference type="Gene3D" id="3.90.550.10">
    <property type="entry name" value="Spore Coat Polysaccharide Biosynthesis Protein SpsA, Chain A"/>
    <property type="match status" value="1"/>
</dbReference>
<keyword evidence="2 5" id="KW-0328">Glycosyltransferase</keyword>
<evidence type="ECO:0000256" key="2">
    <source>
        <dbReference type="ARBA" id="ARBA00022676"/>
    </source>
</evidence>
<name>A0AAU7BQT1_9FLAO</name>
<gene>
    <name evidence="5" type="ORF">ABGB03_11380</name>
</gene>